<dbReference type="InterPro" id="IPR008000">
    <property type="entry name" value="Rham/fucose_mutarotase"/>
</dbReference>
<dbReference type="SUPFAM" id="SSF54909">
    <property type="entry name" value="Dimeric alpha+beta barrel"/>
    <property type="match status" value="1"/>
</dbReference>
<keyword evidence="2" id="KW-1185">Reference proteome</keyword>
<comment type="caution">
    <text evidence="1">The sequence shown here is derived from an EMBL/GenBank/DDBJ whole genome shotgun (WGS) entry which is preliminary data.</text>
</comment>
<dbReference type="PANTHER" id="PTHR34389:SF2">
    <property type="entry name" value="L-RHAMNOSE MUTAROTASE"/>
    <property type="match status" value="1"/>
</dbReference>
<dbReference type="RefSeq" id="WP_191806924.1">
    <property type="nucleotide sequence ID" value="NZ_JACSQD010000002.1"/>
</dbReference>
<gene>
    <name evidence="1" type="ORF">H9639_04335</name>
</gene>
<evidence type="ECO:0000313" key="2">
    <source>
        <dbReference type="Proteomes" id="UP000609874"/>
    </source>
</evidence>
<dbReference type="PANTHER" id="PTHR34389">
    <property type="entry name" value="L-RHAMNOSE MUTAROTASE"/>
    <property type="match status" value="1"/>
</dbReference>
<reference evidence="1 2" key="1">
    <citation type="submission" date="2020-08" db="EMBL/GenBank/DDBJ databases">
        <title>A Genomic Blueprint of the Chicken Gut Microbiome.</title>
        <authorList>
            <person name="Gilroy R."/>
            <person name="Ravi A."/>
            <person name="Getino M."/>
            <person name="Pursley I."/>
            <person name="Horton D.L."/>
            <person name="Alikhan N.-F."/>
            <person name="Baker D."/>
            <person name="Gharbi K."/>
            <person name="Hall N."/>
            <person name="Watson M."/>
            <person name="Adriaenssens E.M."/>
            <person name="Foster-Nyarko E."/>
            <person name="Jarju S."/>
            <person name="Secka A."/>
            <person name="Antonio M."/>
            <person name="Oren A."/>
            <person name="Chaudhuri R."/>
            <person name="La Ragione R.M."/>
            <person name="Hildebrand F."/>
            <person name="Pallen M.J."/>
        </authorList>
    </citation>
    <scope>NUCLEOTIDE SEQUENCE [LARGE SCALE GENOMIC DNA]</scope>
    <source>
        <strain evidence="1 2">Sa2CUA1</strain>
    </source>
</reference>
<accession>A0ABR8UPS1</accession>
<organism evidence="1 2">
    <name type="scientific">Arthrobacter gallicola</name>
    <dbReference type="NCBI Taxonomy" id="2762225"/>
    <lineage>
        <taxon>Bacteria</taxon>
        <taxon>Bacillati</taxon>
        <taxon>Actinomycetota</taxon>
        <taxon>Actinomycetes</taxon>
        <taxon>Micrococcales</taxon>
        <taxon>Micrococcaceae</taxon>
        <taxon>Arthrobacter</taxon>
    </lineage>
</organism>
<name>A0ABR8UPS1_9MICC</name>
<dbReference type="EMBL" id="JACSQD010000002">
    <property type="protein sequence ID" value="MBD7994518.1"/>
    <property type="molecule type" value="Genomic_DNA"/>
</dbReference>
<proteinExistence type="predicted"/>
<dbReference type="InterPro" id="IPR011008">
    <property type="entry name" value="Dimeric_a/b-barrel"/>
</dbReference>
<sequence>MGSSPPTGELQELVRLPAETTRTRRCFLLHIRPERLAEYVEVHQRVWPEMLDALRETGWRNYSLFLRPEDGLVVGYFEAEDAAATQQLMDAHPVNTRWQSEMAQYFVEGTSPQTLTQYFHLS</sequence>
<evidence type="ECO:0000313" key="1">
    <source>
        <dbReference type="EMBL" id="MBD7994518.1"/>
    </source>
</evidence>
<dbReference type="Pfam" id="PF05336">
    <property type="entry name" value="rhaM"/>
    <property type="match status" value="1"/>
</dbReference>
<protein>
    <submittedName>
        <fullName evidence="1">L-rhamnose mutarotase</fullName>
    </submittedName>
</protein>
<dbReference type="Gene3D" id="3.30.70.100">
    <property type="match status" value="1"/>
</dbReference>
<dbReference type="Proteomes" id="UP000609874">
    <property type="component" value="Unassembled WGS sequence"/>
</dbReference>